<sequence>MKRLIPTALQTTIFNLFIQRELRYLNSSNADKSKSMERSKNERKEKKTLLIKPNSNDLRMFIISQAKNLNNHDIALLDKRLNFNLHRKPLSTLEIVPIMESSIHTITEKRVSFTTSKNIP</sequence>
<dbReference type="AlphaFoldDB" id="A0A183LBY9"/>
<dbReference type="EMBL" id="UZAI01000283">
    <property type="protein sequence ID" value="VDO50890.1"/>
    <property type="molecule type" value="Genomic_DNA"/>
</dbReference>
<reference evidence="2 3" key="1">
    <citation type="submission" date="2018-11" db="EMBL/GenBank/DDBJ databases">
        <authorList>
            <consortium name="Pathogen Informatics"/>
        </authorList>
    </citation>
    <scope>NUCLEOTIDE SEQUENCE [LARGE SCALE GENOMIC DNA]</scope>
    <source>
        <strain evidence="2 3">Zambia</strain>
    </source>
</reference>
<keyword evidence="3" id="KW-1185">Reference proteome</keyword>
<feature type="region of interest" description="Disordered" evidence="1">
    <location>
        <begin position="28"/>
        <end position="49"/>
    </location>
</feature>
<name>A0A183LBY9_9TREM</name>
<protein>
    <submittedName>
        <fullName evidence="2">Uncharacterized protein</fullName>
    </submittedName>
</protein>
<accession>A0A183LBY9</accession>
<proteinExistence type="predicted"/>
<dbReference type="Proteomes" id="UP000277204">
    <property type="component" value="Unassembled WGS sequence"/>
</dbReference>
<evidence type="ECO:0000313" key="2">
    <source>
        <dbReference type="EMBL" id="VDO50890.1"/>
    </source>
</evidence>
<evidence type="ECO:0000313" key="3">
    <source>
        <dbReference type="Proteomes" id="UP000277204"/>
    </source>
</evidence>
<organism evidence="2 3">
    <name type="scientific">Schistosoma margrebowiei</name>
    <dbReference type="NCBI Taxonomy" id="48269"/>
    <lineage>
        <taxon>Eukaryota</taxon>
        <taxon>Metazoa</taxon>
        <taxon>Spiralia</taxon>
        <taxon>Lophotrochozoa</taxon>
        <taxon>Platyhelminthes</taxon>
        <taxon>Trematoda</taxon>
        <taxon>Digenea</taxon>
        <taxon>Strigeidida</taxon>
        <taxon>Schistosomatoidea</taxon>
        <taxon>Schistosomatidae</taxon>
        <taxon>Schistosoma</taxon>
    </lineage>
</organism>
<evidence type="ECO:0000256" key="1">
    <source>
        <dbReference type="SAM" id="MobiDB-lite"/>
    </source>
</evidence>
<feature type="compositionally biased region" description="Basic and acidic residues" evidence="1">
    <location>
        <begin position="31"/>
        <end position="48"/>
    </location>
</feature>
<gene>
    <name evidence="2" type="ORF">SMRZ_LOCUS1314</name>
</gene>